<evidence type="ECO:0000259" key="1">
    <source>
        <dbReference type="Pfam" id="PF20209"/>
    </source>
</evidence>
<name>A0AA35S2V6_GEOBA</name>
<dbReference type="InterPro" id="IPR046700">
    <property type="entry name" value="DUF6570"/>
</dbReference>
<accession>A0AA35S2V6</accession>
<reference evidence="2" key="1">
    <citation type="submission" date="2023-03" db="EMBL/GenBank/DDBJ databases">
        <authorList>
            <person name="Steffen K."/>
            <person name="Cardenas P."/>
        </authorList>
    </citation>
    <scope>NUCLEOTIDE SEQUENCE</scope>
</reference>
<feature type="non-terminal residue" evidence="2">
    <location>
        <position position="539"/>
    </location>
</feature>
<feature type="domain" description="DUF6570" evidence="1">
    <location>
        <begin position="414"/>
        <end position="537"/>
    </location>
</feature>
<protein>
    <recommendedName>
        <fullName evidence="1">DUF6570 domain-containing protein</fullName>
    </recommendedName>
</protein>
<comment type="caution">
    <text evidence="2">The sequence shown here is derived from an EMBL/GenBank/DDBJ whole genome shotgun (WGS) entry which is preliminary data.</text>
</comment>
<dbReference type="EMBL" id="CASHTH010001955">
    <property type="protein sequence ID" value="CAI8022425.1"/>
    <property type="molecule type" value="Genomic_DNA"/>
</dbReference>
<keyword evidence="3" id="KW-1185">Reference proteome</keyword>
<dbReference type="Pfam" id="PF20209">
    <property type="entry name" value="DUF6570"/>
    <property type="match status" value="1"/>
</dbReference>
<proteinExistence type="predicted"/>
<sequence length="539" mass="59976">MIEQCYRSVNANLLADGKVLLKLKEEFKSLHAGVADTLSKAELEKTVGRLAVKRLVCKALQIRRKHAGFLLASVKLIKSITLKEHIDFGKGCHTSMTEPYFYEAAYLHVRESPIPVNEKGEGIVAKEVPMEAGSKNEEGKDAASNSNLSQAGSVGCVSDGKVSDKGPAQSKMWECSKQCKPLSEFEVNAIVCFRTAFEQPVEKVRQALAECDMGCPYGHYTKLVGSLPVDLKGHPIVCYSGDYCTSTLRILRAASTHFPVLRRFLAHVTSALSAHRIVYDIDNALKNGNHQRLLQITQVESLLSCNVEQNYQKLTPVDSSALRRPNIEMELAIAHAASIAGFEKEIDDFPEHACICCERLHQRKSVSVVSLSDDFNSEIWHQLKAHILKYPPTVAGQVLYICYYCKRRVRAGIMPARCVLNGLQTVPIPPELAALDLLSRQLIQRAKCYQTVVRLGTYTGKVPRYNSLQACKGTMFFLPLPLNKTTETLNKVQEHTSLLPDPELYIIVNGRPTKSNVVWRSLVDVNHVKTAITKLRSCN</sequence>
<organism evidence="2 3">
    <name type="scientific">Geodia barretti</name>
    <name type="common">Barrett's horny sponge</name>
    <dbReference type="NCBI Taxonomy" id="519541"/>
    <lineage>
        <taxon>Eukaryota</taxon>
        <taxon>Metazoa</taxon>
        <taxon>Porifera</taxon>
        <taxon>Demospongiae</taxon>
        <taxon>Heteroscleromorpha</taxon>
        <taxon>Tetractinellida</taxon>
        <taxon>Astrophorina</taxon>
        <taxon>Geodiidae</taxon>
        <taxon>Geodia</taxon>
    </lineage>
</organism>
<evidence type="ECO:0000313" key="2">
    <source>
        <dbReference type="EMBL" id="CAI8022425.1"/>
    </source>
</evidence>
<dbReference type="AlphaFoldDB" id="A0AA35S2V6"/>
<evidence type="ECO:0000313" key="3">
    <source>
        <dbReference type="Proteomes" id="UP001174909"/>
    </source>
</evidence>
<gene>
    <name evidence="2" type="ORF">GBAR_LOCUS13170</name>
</gene>
<dbReference type="Proteomes" id="UP001174909">
    <property type="component" value="Unassembled WGS sequence"/>
</dbReference>